<feature type="compositionally biased region" description="Low complexity" evidence="1">
    <location>
        <begin position="10"/>
        <end position="35"/>
    </location>
</feature>
<evidence type="ECO:0000256" key="1">
    <source>
        <dbReference type="SAM" id="MobiDB-lite"/>
    </source>
</evidence>
<dbReference type="Proteomes" id="UP001163266">
    <property type="component" value="Chromosome"/>
</dbReference>
<evidence type="ECO:0000313" key="3">
    <source>
        <dbReference type="Proteomes" id="UP001163266"/>
    </source>
</evidence>
<reference evidence="2" key="1">
    <citation type="submission" date="2022-10" db="EMBL/GenBank/DDBJ databases">
        <title>Complete genome sequence of Schlegelella aquatica LMG 23380.</title>
        <authorList>
            <person name="Musilova J."/>
            <person name="Kourilova X."/>
            <person name="Bezdicek M."/>
            <person name="Hermankova K."/>
            <person name="Obruca S."/>
            <person name="Sedlar K."/>
        </authorList>
    </citation>
    <scope>NUCLEOTIDE SEQUENCE</scope>
    <source>
        <strain evidence="2">LMG 23380</strain>
    </source>
</reference>
<gene>
    <name evidence="2" type="ORF">OMP39_04275</name>
</gene>
<feature type="region of interest" description="Disordered" evidence="1">
    <location>
        <begin position="1"/>
        <end position="36"/>
    </location>
</feature>
<name>A0ABY6MUW9_9BURK</name>
<proteinExistence type="predicted"/>
<dbReference type="EMBL" id="CP110257">
    <property type="protein sequence ID" value="UZD55803.1"/>
    <property type="molecule type" value="Genomic_DNA"/>
</dbReference>
<evidence type="ECO:0008006" key="4">
    <source>
        <dbReference type="Google" id="ProtNLM"/>
    </source>
</evidence>
<protein>
    <recommendedName>
        <fullName evidence="4">DUF883 domain-containing protein</fullName>
    </recommendedName>
</protein>
<organism evidence="2 3">
    <name type="scientific">Caldimonas aquatica</name>
    <dbReference type="NCBI Taxonomy" id="376175"/>
    <lineage>
        <taxon>Bacteria</taxon>
        <taxon>Pseudomonadati</taxon>
        <taxon>Pseudomonadota</taxon>
        <taxon>Betaproteobacteria</taxon>
        <taxon>Burkholderiales</taxon>
        <taxon>Sphaerotilaceae</taxon>
        <taxon>Caldimonas</taxon>
    </lineage>
</organism>
<keyword evidence="3" id="KW-1185">Reference proteome</keyword>
<accession>A0ABY6MUW9</accession>
<sequence length="120" mass="12687">MENQPSTSIGTGMSGTNSATSSATGAGTSASSAHATVDRLAQTAHETVDKLAAKAGPALERMRGTTTNLREQMRGKASEWSSMEQEWVEAARGYVREHPFTSLAIAALAGMVIARMTHHR</sequence>
<dbReference type="RefSeq" id="WP_264893557.1">
    <property type="nucleotide sequence ID" value="NZ_CP110257.1"/>
</dbReference>
<evidence type="ECO:0000313" key="2">
    <source>
        <dbReference type="EMBL" id="UZD55803.1"/>
    </source>
</evidence>